<reference evidence="2" key="1">
    <citation type="journal article" date="2019" name="Int. J. Syst. Evol. Microbiol.">
        <title>The Global Catalogue of Microorganisms (GCM) 10K type strain sequencing project: providing services to taxonomists for standard genome sequencing and annotation.</title>
        <authorList>
            <consortium name="The Broad Institute Genomics Platform"/>
            <consortium name="The Broad Institute Genome Sequencing Center for Infectious Disease"/>
            <person name="Wu L."/>
            <person name="Ma J."/>
        </authorList>
    </citation>
    <scope>NUCLEOTIDE SEQUENCE [LARGE SCALE GENOMIC DNA]</scope>
    <source>
        <strain evidence="2">CGMCC 1.3240</strain>
    </source>
</reference>
<comment type="caution">
    <text evidence="1">The sequence shown here is derived from an EMBL/GenBank/DDBJ whole genome shotgun (WGS) entry which is preliminary data.</text>
</comment>
<proteinExistence type="predicted"/>
<evidence type="ECO:0000313" key="2">
    <source>
        <dbReference type="Proteomes" id="UP001596047"/>
    </source>
</evidence>
<protein>
    <submittedName>
        <fullName evidence="1">Aspartyl-phosphate phosphatase Spo0E family protein</fullName>
    </submittedName>
</protein>
<dbReference type="EMBL" id="JBHSOW010000063">
    <property type="protein sequence ID" value="MFC5650884.1"/>
    <property type="molecule type" value="Genomic_DNA"/>
</dbReference>
<dbReference type="Pfam" id="PF09388">
    <property type="entry name" value="SpoOE-like"/>
    <property type="match status" value="1"/>
</dbReference>
<accession>A0ABW0W1P3</accession>
<dbReference type="Proteomes" id="UP001596047">
    <property type="component" value="Unassembled WGS sequence"/>
</dbReference>
<dbReference type="RefSeq" id="WP_379189466.1">
    <property type="nucleotide sequence ID" value="NZ_JBHSOW010000063.1"/>
</dbReference>
<evidence type="ECO:0000313" key="1">
    <source>
        <dbReference type="EMBL" id="MFC5650884.1"/>
    </source>
</evidence>
<keyword evidence="2" id="KW-1185">Reference proteome</keyword>
<dbReference type="InterPro" id="IPR036638">
    <property type="entry name" value="HLH_DNA-bd_sf"/>
</dbReference>
<dbReference type="InterPro" id="IPR018540">
    <property type="entry name" value="Spo0E-like"/>
</dbReference>
<dbReference type="InterPro" id="IPR037208">
    <property type="entry name" value="Spo0E-like_sf"/>
</dbReference>
<gene>
    <name evidence="1" type="ORF">ACFPYJ_17545</name>
</gene>
<name>A0ABW0W1P3_9BACL</name>
<dbReference type="Gene3D" id="4.10.280.10">
    <property type="entry name" value="Helix-loop-helix DNA-binding domain"/>
    <property type="match status" value="1"/>
</dbReference>
<dbReference type="SUPFAM" id="SSF140500">
    <property type="entry name" value="BAS1536-like"/>
    <property type="match status" value="1"/>
</dbReference>
<sequence>MDNQTYHRMERLRGQLVAAAMGKQTFLHTEVLLLSQKLDQLIIKVQTEKGKLDEPEDNE</sequence>
<organism evidence="1 2">
    <name type="scientific">Paenibacillus solisilvae</name>
    <dbReference type="NCBI Taxonomy" id="2486751"/>
    <lineage>
        <taxon>Bacteria</taxon>
        <taxon>Bacillati</taxon>
        <taxon>Bacillota</taxon>
        <taxon>Bacilli</taxon>
        <taxon>Bacillales</taxon>
        <taxon>Paenibacillaceae</taxon>
        <taxon>Paenibacillus</taxon>
    </lineage>
</organism>